<feature type="non-terminal residue" evidence="2">
    <location>
        <position position="1"/>
    </location>
</feature>
<reference evidence="2" key="1">
    <citation type="submission" date="2014-12" db="EMBL/GenBank/DDBJ databases">
        <title>Insight into the proteome of Arion vulgaris.</title>
        <authorList>
            <person name="Aradska J."/>
            <person name="Bulat T."/>
            <person name="Smidak R."/>
            <person name="Sarate P."/>
            <person name="Gangsoo J."/>
            <person name="Sialana F."/>
            <person name="Bilban M."/>
            <person name="Lubec G."/>
        </authorList>
    </citation>
    <scope>NUCLEOTIDE SEQUENCE</scope>
    <source>
        <tissue evidence="2">Skin</tissue>
    </source>
</reference>
<dbReference type="InterPro" id="IPR036116">
    <property type="entry name" value="FN3_sf"/>
</dbReference>
<protein>
    <recommendedName>
        <fullName evidence="1">Fibronectin type-III domain-containing protein</fullName>
    </recommendedName>
</protein>
<dbReference type="EMBL" id="HACG01011801">
    <property type="protein sequence ID" value="CEK58666.1"/>
    <property type="molecule type" value="Transcribed_RNA"/>
</dbReference>
<dbReference type="InterPro" id="IPR003961">
    <property type="entry name" value="FN3_dom"/>
</dbReference>
<gene>
    <name evidence="2" type="primary">ORF33821</name>
</gene>
<sequence length="92" mass="10582">GLKVTRYLIFWSDNLPNASPNYMRLHMKKKSLNADRTSYTIPRLEPSSNYFVQVRAEVKWKEKTIRGKPVSTYIETHSLPQPAGLDASSIRS</sequence>
<name>A0A0B6YSB3_9EUPU</name>
<accession>A0A0B6YSB3</accession>
<dbReference type="CDD" id="cd00063">
    <property type="entry name" value="FN3"/>
    <property type="match status" value="1"/>
</dbReference>
<dbReference type="SUPFAM" id="SSF49265">
    <property type="entry name" value="Fibronectin type III"/>
    <property type="match status" value="1"/>
</dbReference>
<dbReference type="PROSITE" id="PS50853">
    <property type="entry name" value="FN3"/>
    <property type="match status" value="1"/>
</dbReference>
<dbReference type="InterPro" id="IPR013783">
    <property type="entry name" value="Ig-like_fold"/>
</dbReference>
<dbReference type="AlphaFoldDB" id="A0A0B6YSB3"/>
<feature type="domain" description="Fibronectin type-III" evidence="1">
    <location>
        <begin position="1"/>
        <end position="82"/>
    </location>
</feature>
<organism evidence="2">
    <name type="scientific">Arion vulgaris</name>
    <dbReference type="NCBI Taxonomy" id="1028688"/>
    <lineage>
        <taxon>Eukaryota</taxon>
        <taxon>Metazoa</taxon>
        <taxon>Spiralia</taxon>
        <taxon>Lophotrochozoa</taxon>
        <taxon>Mollusca</taxon>
        <taxon>Gastropoda</taxon>
        <taxon>Heterobranchia</taxon>
        <taxon>Euthyneura</taxon>
        <taxon>Panpulmonata</taxon>
        <taxon>Eupulmonata</taxon>
        <taxon>Stylommatophora</taxon>
        <taxon>Helicina</taxon>
        <taxon>Arionoidea</taxon>
        <taxon>Arionidae</taxon>
        <taxon>Arion</taxon>
    </lineage>
</organism>
<evidence type="ECO:0000259" key="1">
    <source>
        <dbReference type="PROSITE" id="PS50853"/>
    </source>
</evidence>
<evidence type="ECO:0000313" key="2">
    <source>
        <dbReference type="EMBL" id="CEK58666.1"/>
    </source>
</evidence>
<feature type="non-terminal residue" evidence="2">
    <location>
        <position position="92"/>
    </location>
</feature>
<proteinExistence type="predicted"/>
<dbReference type="Gene3D" id="2.60.40.10">
    <property type="entry name" value="Immunoglobulins"/>
    <property type="match status" value="1"/>
</dbReference>